<dbReference type="InterPro" id="IPR011054">
    <property type="entry name" value="Rudment_hybrid_motif"/>
</dbReference>
<dbReference type="EC" id="6.3.4.13" evidence="3"/>
<organism evidence="14 16">
    <name type="scientific">Legionella birminghamensis</name>
    <dbReference type="NCBI Taxonomy" id="28083"/>
    <lineage>
        <taxon>Bacteria</taxon>
        <taxon>Pseudomonadati</taxon>
        <taxon>Pseudomonadota</taxon>
        <taxon>Gammaproteobacteria</taxon>
        <taxon>Legionellales</taxon>
        <taxon>Legionellaceae</taxon>
        <taxon>Legionella</taxon>
    </lineage>
</organism>
<name>A0A378IGD8_9GAMM</name>
<evidence type="ECO:0000313" key="15">
    <source>
        <dbReference type="Proteomes" id="UP000054735"/>
    </source>
</evidence>
<reference evidence="13 15" key="1">
    <citation type="submission" date="2015-11" db="EMBL/GenBank/DDBJ databases">
        <title>Genomic analysis of 38 Legionella species identifies large and diverse effector repertoires.</title>
        <authorList>
            <person name="Burstein D."/>
            <person name="Amaro F."/>
            <person name="Zusman T."/>
            <person name="Lifshitz Z."/>
            <person name="Cohen O."/>
            <person name="Gilbert J.A."/>
            <person name="Pupko T."/>
            <person name="Shuman H.A."/>
            <person name="Segal G."/>
        </authorList>
    </citation>
    <scope>NUCLEOTIDE SEQUENCE [LARGE SCALE GENOMIC DNA]</scope>
    <source>
        <strain evidence="13 15">CDC#1407-AL-14</strain>
    </source>
</reference>
<evidence type="ECO:0000256" key="2">
    <source>
        <dbReference type="ARBA" id="ARBA00005174"/>
    </source>
</evidence>
<dbReference type="InterPro" id="IPR037123">
    <property type="entry name" value="PRibGlycinamide_synth_C_sf"/>
</dbReference>
<evidence type="ECO:0000256" key="1">
    <source>
        <dbReference type="ARBA" id="ARBA00001936"/>
    </source>
</evidence>
<dbReference type="InterPro" id="IPR013815">
    <property type="entry name" value="ATP_grasp_subdomain_1"/>
</dbReference>
<reference evidence="14 16" key="2">
    <citation type="submission" date="2018-06" db="EMBL/GenBank/DDBJ databases">
        <authorList>
            <consortium name="Pathogen Informatics"/>
            <person name="Doyle S."/>
        </authorList>
    </citation>
    <scope>NUCLEOTIDE SEQUENCE [LARGE SCALE GENOMIC DNA]</scope>
    <source>
        <strain evidence="14 16">NCTC12437</strain>
    </source>
</reference>
<dbReference type="Gene3D" id="3.40.50.20">
    <property type="match status" value="1"/>
</dbReference>
<comment type="cofactor">
    <cofactor evidence="1">
        <name>Mn(2+)</name>
        <dbReference type="ChEBI" id="CHEBI:29035"/>
    </cofactor>
</comment>
<dbReference type="InterPro" id="IPR020562">
    <property type="entry name" value="PRibGlycinamide_synth_N"/>
</dbReference>
<dbReference type="AlphaFoldDB" id="A0A378IGD8"/>
<dbReference type="Pfam" id="PF02843">
    <property type="entry name" value="GARS_C"/>
    <property type="match status" value="1"/>
</dbReference>
<dbReference type="SMART" id="SM01209">
    <property type="entry name" value="GARS_A"/>
    <property type="match status" value="1"/>
</dbReference>
<evidence type="ECO:0000256" key="4">
    <source>
        <dbReference type="ARBA" id="ARBA00022598"/>
    </source>
</evidence>
<dbReference type="InterPro" id="IPR020561">
    <property type="entry name" value="PRibGlycinamid_synth_ATP-grasp"/>
</dbReference>
<comment type="pathway">
    <text evidence="2">Purine metabolism; IMP biosynthesis via de novo pathway; N(1)-(5-phospho-D-ribosyl)glycinamide from 5-phospho-alpha-D-ribose 1-diphosphate: step 2/2.</text>
</comment>
<dbReference type="PANTHER" id="PTHR43472">
    <property type="entry name" value="PHOSPHORIBOSYLAMINE--GLYCINE LIGASE"/>
    <property type="match status" value="1"/>
</dbReference>
<keyword evidence="4 14" id="KW-0436">Ligase</keyword>
<dbReference type="Gene3D" id="3.30.470.20">
    <property type="entry name" value="ATP-grasp fold, B domain"/>
    <property type="match status" value="1"/>
</dbReference>
<dbReference type="Pfam" id="PF01071">
    <property type="entry name" value="GARS_A"/>
    <property type="match status" value="1"/>
</dbReference>
<dbReference type="SUPFAM" id="SSF52440">
    <property type="entry name" value="PreATP-grasp domain"/>
    <property type="match status" value="1"/>
</dbReference>
<dbReference type="OrthoDB" id="9807240at2"/>
<dbReference type="Proteomes" id="UP000255066">
    <property type="component" value="Unassembled WGS sequence"/>
</dbReference>
<dbReference type="Gene3D" id="3.30.1490.20">
    <property type="entry name" value="ATP-grasp fold, A domain"/>
    <property type="match status" value="1"/>
</dbReference>
<evidence type="ECO:0000256" key="3">
    <source>
        <dbReference type="ARBA" id="ARBA00013255"/>
    </source>
</evidence>
<evidence type="ECO:0000256" key="5">
    <source>
        <dbReference type="ARBA" id="ARBA00022741"/>
    </source>
</evidence>
<dbReference type="SUPFAM" id="SSF56059">
    <property type="entry name" value="Glutathione synthetase ATP-binding domain-like"/>
    <property type="match status" value="1"/>
</dbReference>
<dbReference type="RefSeq" id="WP_058524623.1">
    <property type="nucleotide sequence ID" value="NZ_CAAAHV010000013.1"/>
</dbReference>
<dbReference type="NCBIfam" id="TIGR00877">
    <property type="entry name" value="purD"/>
    <property type="match status" value="1"/>
</dbReference>
<dbReference type="STRING" id="28083.Lbir_2629"/>
<evidence type="ECO:0000256" key="7">
    <source>
        <dbReference type="ARBA" id="ARBA00022840"/>
    </source>
</evidence>
<evidence type="ECO:0000256" key="11">
    <source>
        <dbReference type="PROSITE-ProRule" id="PRU00409"/>
    </source>
</evidence>
<evidence type="ECO:0000259" key="12">
    <source>
        <dbReference type="PROSITE" id="PS50975"/>
    </source>
</evidence>
<evidence type="ECO:0000256" key="6">
    <source>
        <dbReference type="ARBA" id="ARBA00022755"/>
    </source>
</evidence>
<dbReference type="Pfam" id="PF02844">
    <property type="entry name" value="GARS_N"/>
    <property type="match status" value="1"/>
</dbReference>
<dbReference type="GO" id="GO:0004637">
    <property type="term" value="F:phosphoribosylamine-glycine ligase activity"/>
    <property type="evidence" value="ECO:0007669"/>
    <property type="project" value="UniProtKB-EC"/>
</dbReference>
<keyword evidence="15" id="KW-1185">Reference proteome</keyword>
<dbReference type="SMART" id="SM01210">
    <property type="entry name" value="GARS_C"/>
    <property type="match status" value="1"/>
</dbReference>
<evidence type="ECO:0000256" key="10">
    <source>
        <dbReference type="ARBA" id="ARBA00042864"/>
    </source>
</evidence>
<dbReference type="GO" id="GO:0006189">
    <property type="term" value="P:'de novo' IMP biosynthetic process"/>
    <property type="evidence" value="ECO:0007669"/>
    <property type="project" value="UniProtKB-UniPathway"/>
</dbReference>
<dbReference type="GO" id="GO:0005524">
    <property type="term" value="F:ATP binding"/>
    <property type="evidence" value="ECO:0007669"/>
    <property type="project" value="UniProtKB-UniRule"/>
</dbReference>
<dbReference type="PROSITE" id="PS50975">
    <property type="entry name" value="ATP_GRASP"/>
    <property type="match status" value="1"/>
</dbReference>
<dbReference type="GO" id="GO:0046872">
    <property type="term" value="F:metal ion binding"/>
    <property type="evidence" value="ECO:0007669"/>
    <property type="project" value="InterPro"/>
</dbReference>
<dbReference type="SUPFAM" id="SSF51246">
    <property type="entry name" value="Rudiment single hybrid motif"/>
    <property type="match status" value="1"/>
</dbReference>
<dbReference type="InterPro" id="IPR000115">
    <property type="entry name" value="PRibGlycinamide_synth"/>
</dbReference>
<dbReference type="InterPro" id="IPR011761">
    <property type="entry name" value="ATP-grasp"/>
</dbReference>
<proteinExistence type="inferred from homology"/>
<dbReference type="EMBL" id="UGNW01000001">
    <property type="protein sequence ID" value="STX31264.1"/>
    <property type="molecule type" value="Genomic_DNA"/>
</dbReference>
<keyword evidence="6" id="KW-0658">Purine biosynthesis</keyword>
<keyword evidence="7 11" id="KW-0067">ATP-binding</keyword>
<sequence>MKILVIGSGAREHAIVKALHRSLQRPLIYCIGSSVNAGIREFTTDYLSGEITDCEMIAQQAHEWSIDLCIIGPEAPLEKGLADTLWQIGIATIGPKKNLAMIETSKEFARNLMQKYHIPGLPLYRTFHSMDGVEAFIDSLNNNYVIKANGLMGGKGVKLFGEHLHSKEEALHFCKEILAKKQSIIIEEKLEGQEFSLMCCADGVRLLPMPLVQDHKRAYAGDEGPNTGGMGSYSAANHSLPFLSTSEVQAALAINNAVYHALTLECQEKYIGFLYGSFIATAHGIYVIEFNARLGDPESLNVLSILETDFVTLCAAMVTGQLHLTDLHFAKKATVCKYTVPEGYPDKPLKNFSIDIGSVANPEHLYLGAVDQVNDQMLATGSRTAAYVGIADDLHQAEAIAEAEISRIGGSLYHRKDIGTAALIEQRINHMQRLKAQ</sequence>
<dbReference type="Gene3D" id="3.90.600.10">
    <property type="entry name" value="Phosphoribosylglycinamide synthetase, C-terminal domain"/>
    <property type="match status" value="1"/>
</dbReference>
<evidence type="ECO:0000256" key="8">
    <source>
        <dbReference type="ARBA" id="ARBA00038345"/>
    </source>
</evidence>
<protein>
    <recommendedName>
        <fullName evidence="3">phosphoribosylamine--glycine ligase</fullName>
        <ecNumber evidence="3">6.3.4.13</ecNumber>
    </recommendedName>
    <alternativeName>
        <fullName evidence="9">Glycinamide ribonucleotide synthetase</fullName>
    </alternativeName>
    <alternativeName>
        <fullName evidence="10">Phosphoribosylglycinamide synthetase</fullName>
    </alternativeName>
</protein>
<dbReference type="PANTHER" id="PTHR43472:SF1">
    <property type="entry name" value="PHOSPHORIBOSYLAMINE--GLYCINE LIGASE, CHLOROPLASTIC"/>
    <property type="match status" value="1"/>
</dbReference>
<keyword evidence="5 11" id="KW-0547">Nucleotide-binding</keyword>
<dbReference type="GO" id="GO:0009113">
    <property type="term" value="P:purine nucleobase biosynthetic process"/>
    <property type="evidence" value="ECO:0007669"/>
    <property type="project" value="InterPro"/>
</dbReference>
<evidence type="ECO:0000313" key="13">
    <source>
        <dbReference type="EMBL" id="KTC68027.1"/>
    </source>
</evidence>
<gene>
    <name evidence="14" type="primary">purD</name>
    <name evidence="13" type="ORF">Lbir_2629</name>
    <name evidence="14" type="ORF">NCTC12437_01035</name>
</gene>
<dbReference type="InterPro" id="IPR020560">
    <property type="entry name" value="PRibGlycinamide_synth_C-dom"/>
</dbReference>
<evidence type="ECO:0000256" key="9">
    <source>
        <dbReference type="ARBA" id="ARBA00042242"/>
    </source>
</evidence>
<dbReference type="Proteomes" id="UP000054735">
    <property type="component" value="Unassembled WGS sequence"/>
</dbReference>
<feature type="domain" description="ATP-grasp" evidence="12">
    <location>
        <begin position="110"/>
        <end position="319"/>
    </location>
</feature>
<accession>A0A378IGD8</accession>
<dbReference type="EMBL" id="LNXT01000048">
    <property type="protein sequence ID" value="KTC68027.1"/>
    <property type="molecule type" value="Genomic_DNA"/>
</dbReference>
<dbReference type="InterPro" id="IPR016185">
    <property type="entry name" value="PreATP-grasp_dom_sf"/>
</dbReference>
<dbReference type="UniPathway" id="UPA00074">
    <property type="reaction ID" value="UER00125"/>
</dbReference>
<evidence type="ECO:0000313" key="14">
    <source>
        <dbReference type="EMBL" id="STX31264.1"/>
    </source>
</evidence>
<evidence type="ECO:0000313" key="16">
    <source>
        <dbReference type="Proteomes" id="UP000255066"/>
    </source>
</evidence>
<comment type="similarity">
    <text evidence="8">Belongs to the GARS family.</text>
</comment>